<evidence type="ECO:0000313" key="1">
    <source>
        <dbReference type="EMBL" id="RGX06221.1"/>
    </source>
</evidence>
<dbReference type="InterPro" id="IPR042278">
    <property type="entry name" value="Mfa-like_1_N"/>
</dbReference>
<dbReference type="RefSeq" id="WP_117514984.1">
    <property type="nucleotide sequence ID" value="NZ_QSBI01000041.1"/>
</dbReference>
<organism evidence="1 2">
    <name type="scientific">Bacteroides ovatus</name>
    <dbReference type="NCBI Taxonomy" id="28116"/>
    <lineage>
        <taxon>Bacteria</taxon>
        <taxon>Pseudomonadati</taxon>
        <taxon>Bacteroidota</taxon>
        <taxon>Bacteroidia</taxon>
        <taxon>Bacteroidales</taxon>
        <taxon>Bacteroidaceae</taxon>
        <taxon>Bacteroides</taxon>
    </lineage>
</organism>
<evidence type="ECO:0008006" key="3">
    <source>
        <dbReference type="Google" id="ProtNLM"/>
    </source>
</evidence>
<accession>A0A413EH21</accession>
<dbReference type="EMBL" id="QSBI01000041">
    <property type="protein sequence ID" value="RGX06221.1"/>
    <property type="molecule type" value="Genomic_DNA"/>
</dbReference>
<name>A0A413EH21_BACOV</name>
<dbReference type="Gene3D" id="2.60.40.2620">
    <property type="entry name" value="Fimbrillin-like"/>
    <property type="match status" value="1"/>
</dbReference>
<protein>
    <recommendedName>
        <fullName evidence="3">Fimbrillin family protein</fullName>
    </recommendedName>
</protein>
<feature type="non-terminal residue" evidence="1">
    <location>
        <position position="113"/>
    </location>
</feature>
<reference evidence="1 2" key="1">
    <citation type="submission" date="2018-08" db="EMBL/GenBank/DDBJ databases">
        <title>A genome reference for cultivated species of the human gut microbiota.</title>
        <authorList>
            <person name="Zou Y."/>
            <person name="Xue W."/>
            <person name="Luo G."/>
        </authorList>
    </citation>
    <scope>NUCLEOTIDE SEQUENCE [LARGE SCALE GENOMIC DNA]</scope>
    <source>
        <strain evidence="1 2">AF04-46</strain>
    </source>
</reference>
<sequence>MLLSLAACTQEELPGNQDKAQQLTFSVTDGGYTSAVRKTTRTVENGCQTKFSEGGACGLYVVRGTQTVYSNVKLTAERDADTGGLVWKTESPTPLTGGLLDEHYYFYYPYQAR</sequence>
<dbReference type="Proteomes" id="UP000286031">
    <property type="component" value="Unassembled WGS sequence"/>
</dbReference>
<dbReference type="CDD" id="cd13120">
    <property type="entry name" value="BF2867_like_N"/>
    <property type="match status" value="1"/>
</dbReference>
<dbReference type="AlphaFoldDB" id="A0A413EH21"/>
<evidence type="ECO:0000313" key="2">
    <source>
        <dbReference type="Proteomes" id="UP000286031"/>
    </source>
</evidence>
<gene>
    <name evidence="1" type="ORF">DWV35_22585</name>
</gene>
<comment type="caution">
    <text evidence="1">The sequence shown here is derived from an EMBL/GenBank/DDBJ whole genome shotgun (WGS) entry which is preliminary data.</text>
</comment>
<proteinExistence type="predicted"/>